<reference evidence="1 2" key="1">
    <citation type="submission" date="2012-04" db="EMBL/GenBank/DDBJ databases">
        <title>The Genome Sequence of Bacillus cereus BAG5X1-1.</title>
        <authorList>
            <consortium name="The Broad Institute Genome Sequencing Platform"/>
            <consortium name="The Broad Institute Genome Sequencing Center for Infectious Disease"/>
            <person name="Feldgarden M."/>
            <person name="Van der Auwera G.A."/>
            <person name="Mahillon J."/>
            <person name="Duprez V."/>
            <person name="Timmery S."/>
            <person name="Mattelet C."/>
            <person name="Dierick K."/>
            <person name="Sun M."/>
            <person name="Yu Z."/>
            <person name="Zhu L."/>
            <person name="Hu X."/>
            <person name="Shank E.B."/>
            <person name="Swiecicka I."/>
            <person name="Hansen B.M."/>
            <person name="Andrup L."/>
            <person name="Young S.K."/>
            <person name="Zeng Q."/>
            <person name="Gargeya S."/>
            <person name="Fitzgerald M."/>
            <person name="Haas B."/>
            <person name="Abouelleil A."/>
            <person name="Alvarado L."/>
            <person name="Arachchi H.M."/>
            <person name="Berlin A."/>
            <person name="Chapman S.B."/>
            <person name="Goldberg J."/>
            <person name="Griggs A."/>
            <person name="Gujja S."/>
            <person name="Hansen M."/>
            <person name="Howarth C."/>
            <person name="Imamovic A."/>
            <person name="Larimer J."/>
            <person name="McCowen C."/>
            <person name="Montmayeur A."/>
            <person name="Murphy C."/>
            <person name="Neiman D."/>
            <person name="Pearson M."/>
            <person name="Priest M."/>
            <person name="Roberts A."/>
            <person name="Saif S."/>
            <person name="Shea T."/>
            <person name="Sisk P."/>
            <person name="Sykes S."/>
            <person name="Wortman J."/>
            <person name="Nusbaum C."/>
            <person name="Birren B."/>
        </authorList>
    </citation>
    <scope>NUCLEOTIDE SEQUENCE [LARGE SCALE GENOMIC DNA]</scope>
    <source>
        <strain evidence="1 2">BAG5X1-1</strain>
    </source>
</reference>
<evidence type="ECO:0000313" key="2">
    <source>
        <dbReference type="Proteomes" id="UP000006600"/>
    </source>
</evidence>
<dbReference type="PANTHER" id="PTHR11076:SF35">
    <property type="entry name" value="DNA REPAIR PROTEIN HOMOLOG YOBH"/>
    <property type="match status" value="1"/>
</dbReference>
<proteinExistence type="predicted"/>
<accession>J7WWY0</accession>
<dbReference type="InterPro" id="IPR043128">
    <property type="entry name" value="Rev_trsase/Diguanyl_cyclase"/>
</dbReference>
<dbReference type="Gene3D" id="3.30.70.270">
    <property type="match status" value="1"/>
</dbReference>
<dbReference type="GO" id="GO:0005829">
    <property type="term" value="C:cytosol"/>
    <property type="evidence" value="ECO:0007669"/>
    <property type="project" value="TreeGrafter"/>
</dbReference>
<dbReference type="EMBL" id="AHDJ01000069">
    <property type="protein sequence ID" value="EJQ36448.1"/>
    <property type="molecule type" value="Genomic_DNA"/>
</dbReference>
<dbReference type="Gene3D" id="1.10.150.20">
    <property type="entry name" value="5' to 3' exonuclease, C-terminal subdomain"/>
    <property type="match status" value="1"/>
</dbReference>
<dbReference type="GO" id="GO:0009432">
    <property type="term" value="P:SOS response"/>
    <property type="evidence" value="ECO:0007669"/>
    <property type="project" value="TreeGrafter"/>
</dbReference>
<dbReference type="PATRIC" id="fig|1053189.3.peg.5450"/>
<dbReference type="PANTHER" id="PTHR11076">
    <property type="entry name" value="DNA REPAIR POLYMERASE UMUC / TRANSFERASE FAMILY MEMBER"/>
    <property type="match status" value="1"/>
</dbReference>
<dbReference type="GO" id="GO:0003887">
    <property type="term" value="F:DNA-directed DNA polymerase activity"/>
    <property type="evidence" value="ECO:0007669"/>
    <property type="project" value="TreeGrafter"/>
</dbReference>
<evidence type="ECO:0000313" key="1">
    <source>
        <dbReference type="EMBL" id="EJQ36448.1"/>
    </source>
</evidence>
<dbReference type="SUPFAM" id="SSF56672">
    <property type="entry name" value="DNA/RNA polymerases"/>
    <property type="match status" value="1"/>
</dbReference>
<dbReference type="AlphaFoldDB" id="J7WWY0"/>
<protein>
    <recommendedName>
        <fullName evidence="3">UmuC domain-containing protein</fullName>
    </recommendedName>
</protein>
<sequence length="221" mass="25057">MPQTAHLFGQDPIVITKRIQREIYDTTGINASIGIGPDLFLSKTALDVESKHSNSRIAMWTYEDVSKKLWGIGTATEEVLHGMGLFSLKDVAKTPKELLIKRFGKVKGEESYHFSYGIDESRMANKYILKSISITKGQILLEDCFSHNKLKMLLLEQIEETCFRLRSFAMIYNYNSNFRISSVLRPVNFAISSIGIPFLCIPRINWIFPCLIPSSNPSSRA</sequence>
<dbReference type="InterPro" id="IPR043502">
    <property type="entry name" value="DNA/RNA_pol_sf"/>
</dbReference>
<dbReference type="GO" id="GO:0042276">
    <property type="term" value="P:error-prone translesion synthesis"/>
    <property type="evidence" value="ECO:0007669"/>
    <property type="project" value="TreeGrafter"/>
</dbReference>
<organism evidence="1 2">
    <name type="scientific">Bacillus cereus BAG5X1-1</name>
    <dbReference type="NCBI Taxonomy" id="1053189"/>
    <lineage>
        <taxon>Bacteria</taxon>
        <taxon>Bacillati</taxon>
        <taxon>Bacillota</taxon>
        <taxon>Bacilli</taxon>
        <taxon>Bacillales</taxon>
        <taxon>Bacillaceae</taxon>
        <taxon>Bacillus</taxon>
        <taxon>Bacillus cereus group</taxon>
    </lineage>
</organism>
<dbReference type="Proteomes" id="UP000006600">
    <property type="component" value="Unassembled WGS sequence"/>
</dbReference>
<evidence type="ECO:0008006" key="3">
    <source>
        <dbReference type="Google" id="ProtNLM"/>
    </source>
</evidence>
<name>J7WWY0_BACCE</name>
<comment type="caution">
    <text evidence="1">The sequence shown here is derived from an EMBL/GenBank/DDBJ whole genome shotgun (WGS) entry which is preliminary data.</text>
</comment>
<gene>
    <name evidence="1" type="ORF">IEE_05345</name>
</gene>
<dbReference type="InterPro" id="IPR050116">
    <property type="entry name" value="DNA_polymerase-Y"/>
</dbReference>
<dbReference type="HOGENOM" id="CLU_1248548_0_0_9"/>